<feature type="region of interest" description="Disordered" evidence="1">
    <location>
        <begin position="582"/>
        <end position="635"/>
    </location>
</feature>
<evidence type="ECO:0000256" key="1">
    <source>
        <dbReference type="SAM" id="MobiDB-lite"/>
    </source>
</evidence>
<dbReference type="Proteomes" id="UP000184300">
    <property type="component" value="Unassembled WGS sequence"/>
</dbReference>
<dbReference type="VEuPathDB" id="FungiDB:ASPGLDRAFT_62212"/>
<dbReference type="GeneID" id="34464778"/>
<protein>
    <submittedName>
        <fullName evidence="3">Uncharacterized protein</fullName>
    </submittedName>
</protein>
<dbReference type="EMBL" id="KV878925">
    <property type="protein sequence ID" value="OJJ78890.1"/>
    <property type="molecule type" value="Genomic_DNA"/>
</dbReference>
<feature type="compositionally biased region" description="Low complexity" evidence="1">
    <location>
        <begin position="612"/>
        <end position="635"/>
    </location>
</feature>
<evidence type="ECO:0000313" key="4">
    <source>
        <dbReference type="Proteomes" id="UP000184300"/>
    </source>
</evidence>
<feature type="region of interest" description="Disordered" evidence="1">
    <location>
        <begin position="147"/>
        <end position="183"/>
    </location>
</feature>
<dbReference type="RefSeq" id="XP_022395588.1">
    <property type="nucleotide sequence ID" value="XM_022548518.1"/>
</dbReference>
<gene>
    <name evidence="3" type="ORF">ASPGLDRAFT_62212</name>
</gene>
<name>A0A1L9V4Q0_ASPGL</name>
<dbReference type="PANTHER" id="PTHR38122:SF1">
    <property type="entry name" value="GLYCOPROTEIN X"/>
    <property type="match status" value="1"/>
</dbReference>
<accession>A0A1L9V4Q0</accession>
<evidence type="ECO:0000313" key="3">
    <source>
        <dbReference type="EMBL" id="OJJ78890.1"/>
    </source>
</evidence>
<dbReference type="PANTHER" id="PTHR38122">
    <property type="entry name" value="GLYCOPROTEIN X"/>
    <property type="match status" value="1"/>
</dbReference>
<proteinExistence type="predicted"/>
<keyword evidence="2" id="KW-0732">Signal</keyword>
<evidence type="ECO:0000256" key="2">
    <source>
        <dbReference type="SAM" id="SignalP"/>
    </source>
</evidence>
<sequence length="661" mass="67102">MRASISVAWLSLLATSAFARSTRAYGSEMLTPVPTPPAVIRGMPAGELERVTVTITVGVSVWLGDSETCTGAPAGTVTDTVTNSITDTVTRTVFETGKVTVTDTVSAPAVAVTDVSTKTVTVDQSSVPTSTVRTTVGGSTVTSTVGGPTVTTTIDGPTVTTTTGGSTVTSTVSGSTVTSTVGGSTVTDASTVTITMSESTVTAPGTTVNIPGTTFPGTTVVTSETIPGSVTTIPGSVTTVPASTLTTFISQPASTVTLSGGTSTLPGSTTTATITRPGGTVTVVGSTAIVDTVTAPGSEATEMAPMTVTETTSGQGTTLTQSSVGTTTVSISVCSSLVSNPTYTPATQLPTDYTWGCPPGYLCQPSHTGDRAGCNAEAGVPADGYVCAPSDCIPAPPLIYNQSVATDENGHHFNISKDYYNLDPDDFGLNYSIFRISGSAASKRKRDAKSFWDLLVGRNAKRDISDIPGQCYNDCNEASLMPQSLGKTPELCESDSFTAELGHCKTCISNNADSDSDDQYSQRMLPTFAQYLNYCSGLATTSTSTTAGTTATSTTASTAATTTSTLATNGTTTTITQTGETTSIAPTTPVAGLSTTTVEVSRTESIRTPDESASTTVSSSPSGTETPSASSTSSNVAVSTMGVPHKGLLSLLLALFATPFF</sequence>
<keyword evidence="4" id="KW-1185">Reference proteome</keyword>
<dbReference type="OrthoDB" id="5414836at2759"/>
<feature type="chain" id="PRO_5013245311" evidence="2">
    <location>
        <begin position="20"/>
        <end position="661"/>
    </location>
</feature>
<dbReference type="AlphaFoldDB" id="A0A1L9V4Q0"/>
<organism evidence="3 4">
    <name type="scientific">Aspergillus glaucus CBS 516.65</name>
    <dbReference type="NCBI Taxonomy" id="1160497"/>
    <lineage>
        <taxon>Eukaryota</taxon>
        <taxon>Fungi</taxon>
        <taxon>Dikarya</taxon>
        <taxon>Ascomycota</taxon>
        <taxon>Pezizomycotina</taxon>
        <taxon>Eurotiomycetes</taxon>
        <taxon>Eurotiomycetidae</taxon>
        <taxon>Eurotiales</taxon>
        <taxon>Aspergillaceae</taxon>
        <taxon>Aspergillus</taxon>
        <taxon>Aspergillus subgen. Aspergillus</taxon>
    </lineage>
</organism>
<reference evidence="4" key="1">
    <citation type="journal article" date="2017" name="Genome Biol.">
        <title>Comparative genomics reveals high biological diversity and specific adaptations in the industrially and medically important fungal genus Aspergillus.</title>
        <authorList>
            <person name="de Vries R.P."/>
            <person name="Riley R."/>
            <person name="Wiebenga A."/>
            <person name="Aguilar-Osorio G."/>
            <person name="Amillis S."/>
            <person name="Uchima C.A."/>
            <person name="Anderluh G."/>
            <person name="Asadollahi M."/>
            <person name="Askin M."/>
            <person name="Barry K."/>
            <person name="Battaglia E."/>
            <person name="Bayram O."/>
            <person name="Benocci T."/>
            <person name="Braus-Stromeyer S.A."/>
            <person name="Caldana C."/>
            <person name="Canovas D."/>
            <person name="Cerqueira G.C."/>
            <person name="Chen F."/>
            <person name="Chen W."/>
            <person name="Choi C."/>
            <person name="Clum A."/>
            <person name="Dos Santos R.A."/>
            <person name="Damasio A.R."/>
            <person name="Diallinas G."/>
            <person name="Emri T."/>
            <person name="Fekete E."/>
            <person name="Flipphi M."/>
            <person name="Freyberg S."/>
            <person name="Gallo A."/>
            <person name="Gournas C."/>
            <person name="Habgood R."/>
            <person name="Hainaut M."/>
            <person name="Harispe M.L."/>
            <person name="Henrissat B."/>
            <person name="Hilden K.S."/>
            <person name="Hope R."/>
            <person name="Hossain A."/>
            <person name="Karabika E."/>
            <person name="Karaffa L."/>
            <person name="Karanyi Z."/>
            <person name="Krasevec N."/>
            <person name="Kuo A."/>
            <person name="Kusch H."/>
            <person name="LaButti K."/>
            <person name="Lagendijk E.L."/>
            <person name="Lapidus A."/>
            <person name="Levasseur A."/>
            <person name="Lindquist E."/>
            <person name="Lipzen A."/>
            <person name="Logrieco A.F."/>
            <person name="MacCabe A."/>
            <person name="Maekelae M.R."/>
            <person name="Malavazi I."/>
            <person name="Melin P."/>
            <person name="Meyer V."/>
            <person name="Mielnichuk N."/>
            <person name="Miskei M."/>
            <person name="Molnar A.P."/>
            <person name="Mule G."/>
            <person name="Ngan C.Y."/>
            <person name="Orejas M."/>
            <person name="Orosz E."/>
            <person name="Ouedraogo J.P."/>
            <person name="Overkamp K.M."/>
            <person name="Park H.-S."/>
            <person name="Perrone G."/>
            <person name="Piumi F."/>
            <person name="Punt P.J."/>
            <person name="Ram A.F."/>
            <person name="Ramon A."/>
            <person name="Rauscher S."/>
            <person name="Record E."/>
            <person name="Riano-Pachon D.M."/>
            <person name="Robert V."/>
            <person name="Roehrig J."/>
            <person name="Ruller R."/>
            <person name="Salamov A."/>
            <person name="Salih N.S."/>
            <person name="Samson R.A."/>
            <person name="Sandor E."/>
            <person name="Sanguinetti M."/>
            <person name="Schuetze T."/>
            <person name="Sepcic K."/>
            <person name="Shelest E."/>
            <person name="Sherlock G."/>
            <person name="Sophianopoulou V."/>
            <person name="Squina F.M."/>
            <person name="Sun H."/>
            <person name="Susca A."/>
            <person name="Todd R.B."/>
            <person name="Tsang A."/>
            <person name="Unkles S.E."/>
            <person name="van de Wiele N."/>
            <person name="van Rossen-Uffink D."/>
            <person name="Oliveira J.V."/>
            <person name="Vesth T.C."/>
            <person name="Visser J."/>
            <person name="Yu J.-H."/>
            <person name="Zhou M."/>
            <person name="Andersen M.R."/>
            <person name="Archer D.B."/>
            <person name="Baker S.E."/>
            <person name="Benoit I."/>
            <person name="Brakhage A.A."/>
            <person name="Braus G.H."/>
            <person name="Fischer R."/>
            <person name="Frisvad J.C."/>
            <person name="Goldman G.H."/>
            <person name="Houbraken J."/>
            <person name="Oakley B."/>
            <person name="Pocsi I."/>
            <person name="Scazzocchio C."/>
            <person name="Seiboth B."/>
            <person name="vanKuyk P.A."/>
            <person name="Wortman J."/>
            <person name="Dyer P.S."/>
            <person name="Grigoriev I.V."/>
        </authorList>
    </citation>
    <scope>NUCLEOTIDE SEQUENCE [LARGE SCALE GENOMIC DNA]</scope>
    <source>
        <strain evidence="4">CBS 516.65</strain>
    </source>
</reference>
<feature type="signal peptide" evidence="2">
    <location>
        <begin position="1"/>
        <end position="19"/>
    </location>
</feature>
<dbReference type="STRING" id="1160497.A0A1L9V4Q0"/>
<feature type="compositionally biased region" description="Basic and acidic residues" evidence="1">
    <location>
        <begin position="601"/>
        <end position="610"/>
    </location>
</feature>